<organism evidence="2 3">
    <name type="scientific">Halorubrum lacusprofundi (strain ATCC 49239 / DSM 5036 / JCM 8891 / ACAM 34)</name>
    <dbReference type="NCBI Taxonomy" id="416348"/>
    <lineage>
        <taxon>Archaea</taxon>
        <taxon>Methanobacteriati</taxon>
        <taxon>Methanobacteriota</taxon>
        <taxon>Stenosarchaea group</taxon>
        <taxon>Halobacteria</taxon>
        <taxon>Halobacteriales</taxon>
        <taxon>Haloferacaceae</taxon>
        <taxon>Halorubrum</taxon>
    </lineage>
</organism>
<evidence type="ECO:0000313" key="2">
    <source>
        <dbReference type="EMBL" id="ACM56509.1"/>
    </source>
</evidence>
<evidence type="ECO:0000313" key="3">
    <source>
        <dbReference type="Proteomes" id="UP000000740"/>
    </source>
</evidence>
<dbReference type="eggNOG" id="arCOG04576">
    <property type="taxonomic scope" value="Archaea"/>
</dbReference>
<name>B9LMC1_HALLT</name>
<sequence>MCDRSWIRYGAGGILLLDRVLRECMSATITPPRERECELCGREERWDDDADGWRIEDEPGDVYCIHEWDINGSFTPLIE</sequence>
<accession>B9LMC1</accession>
<dbReference type="EMBL" id="CP001365">
    <property type="protein sequence ID" value="ACM56509.1"/>
    <property type="molecule type" value="Genomic_DNA"/>
</dbReference>
<dbReference type="Pfam" id="PF20576">
    <property type="entry name" value="HEWD"/>
    <property type="match status" value="1"/>
</dbReference>
<dbReference type="Proteomes" id="UP000000740">
    <property type="component" value="Chromosome 1"/>
</dbReference>
<dbReference type="InterPro" id="IPR046782">
    <property type="entry name" value="HEWD"/>
</dbReference>
<reference evidence="2 3" key="1">
    <citation type="journal article" date="2016" name="Stand. Genomic Sci.">
        <title>Complete genome sequence of the Antarctic Halorubrum lacusprofundi type strain ACAM 34.</title>
        <authorList>
            <person name="Anderson I.J."/>
            <person name="DasSarma P."/>
            <person name="Lucas S."/>
            <person name="Copeland A."/>
            <person name="Lapidus A."/>
            <person name="Del Rio T.G."/>
            <person name="Tice H."/>
            <person name="Dalin E."/>
            <person name="Bruce D.C."/>
            <person name="Goodwin L."/>
            <person name="Pitluck S."/>
            <person name="Sims D."/>
            <person name="Brettin T.S."/>
            <person name="Detter J.C."/>
            <person name="Han C.S."/>
            <person name="Larimer F."/>
            <person name="Hauser L."/>
            <person name="Land M."/>
            <person name="Ivanova N."/>
            <person name="Richardson P."/>
            <person name="Cavicchioli R."/>
            <person name="DasSarma S."/>
            <person name="Woese C.R."/>
            <person name="Kyrpides N.C."/>
        </authorList>
    </citation>
    <scope>NUCLEOTIDE SEQUENCE [LARGE SCALE GENOMIC DNA]</scope>
    <source>
        <strain evidence="3">ATCC 49239 / DSM 5036 / JCM 8891 / ACAM 34</strain>
    </source>
</reference>
<dbReference type="KEGG" id="hla:Hlac_0911"/>
<protein>
    <recommendedName>
        <fullName evidence="1">HEWD domain-containing protein</fullName>
    </recommendedName>
</protein>
<keyword evidence="3" id="KW-1185">Reference proteome</keyword>
<gene>
    <name evidence="2" type="ordered locus">Hlac_0911</name>
</gene>
<evidence type="ECO:0000259" key="1">
    <source>
        <dbReference type="Pfam" id="PF20576"/>
    </source>
</evidence>
<feature type="domain" description="HEWD" evidence="1">
    <location>
        <begin position="25"/>
        <end position="77"/>
    </location>
</feature>
<dbReference type="HOGENOM" id="CLU_196451_0_0_2"/>
<proteinExistence type="predicted"/>
<dbReference type="AlphaFoldDB" id="B9LMC1"/>